<feature type="domain" description="Core-binding (CB)" evidence="7">
    <location>
        <begin position="123"/>
        <end position="214"/>
    </location>
</feature>
<dbReference type="Gene3D" id="1.10.150.130">
    <property type="match status" value="1"/>
</dbReference>
<dbReference type="Proteomes" id="UP000178198">
    <property type="component" value="Chromosome"/>
</dbReference>
<keyword evidence="4" id="KW-0233">DNA recombination</keyword>
<protein>
    <recommendedName>
        <fullName evidence="10">Tyr recombinase domain-containing protein</fullName>
    </recommendedName>
</protein>
<evidence type="ECO:0000313" key="8">
    <source>
        <dbReference type="EMBL" id="AOZ99581.1"/>
    </source>
</evidence>
<evidence type="ECO:0008006" key="10">
    <source>
        <dbReference type="Google" id="ProtNLM"/>
    </source>
</evidence>
<dbReference type="InterPro" id="IPR044068">
    <property type="entry name" value="CB"/>
</dbReference>
<dbReference type="GO" id="GO:0003677">
    <property type="term" value="F:DNA binding"/>
    <property type="evidence" value="ECO:0007669"/>
    <property type="project" value="UniProtKB-UniRule"/>
</dbReference>
<dbReference type="OrthoDB" id="9806835at2"/>
<dbReference type="RefSeq" id="WP_071184830.1">
    <property type="nucleotide sequence ID" value="NZ_CP017774.1"/>
</dbReference>
<dbReference type="PANTHER" id="PTHR30349:SF64">
    <property type="entry name" value="PROPHAGE INTEGRASE INTD-RELATED"/>
    <property type="match status" value="1"/>
</dbReference>
<dbReference type="GO" id="GO:0015074">
    <property type="term" value="P:DNA integration"/>
    <property type="evidence" value="ECO:0007669"/>
    <property type="project" value="UniProtKB-KW"/>
</dbReference>
<dbReference type="PROSITE" id="PS51900">
    <property type="entry name" value="CB"/>
    <property type="match status" value="1"/>
</dbReference>
<feature type="domain" description="Tyr recombinase" evidence="6">
    <location>
        <begin position="235"/>
        <end position="424"/>
    </location>
</feature>
<evidence type="ECO:0000256" key="1">
    <source>
        <dbReference type="ARBA" id="ARBA00008857"/>
    </source>
</evidence>
<dbReference type="PANTHER" id="PTHR30349">
    <property type="entry name" value="PHAGE INTEGRASE-RELATED"/>
    <property type="match status" value="1"/>
</dbReference>
<proteinExistence type="inferred from homology"/>
<dbReference type="InterPro" id="IPR010998">
    <property type="entry name" value="Integrase_recombinase_N"/>
</dbReference>
<dbReference type="SUPFAM" id="SSF56349">
    <property type="entry name" value="DNA breaking-rejoining enzymes"/>
    <property type="match status" value="1"/>
</dbReference>
<evidence type="ECO:0000313" key="9">
    <source>
        <dbReference type="Proteomes" id="UP000178198"/>
    </source>
</evidence>
<reference evidence="8 9" key="1">
    <citation type="submission" date="2016-10" db="EMBL/GenBank/DDBJ databases">
        <title>Complete Genome Sequence of Flavobacterium sp. PK15.</title>
        <authorList>
            <person name="Ekwe A."/>
            <person name="Kim S.B."/>
        </authorList>
    </citation>
    <scope>NUCLEOTIDE SEQUENCE [LARGE SCALE GENOMIC DNA]</scope>
    <source>
        <strain evidence="8 9">PK15</strain>
    </source>
</reference>
<evidence type="ECO:0000259" key="6">
    <source>
        <dbReference type="PROSITE" id="PS51898"/>
    </source>
</evidence>
<dbReference type="STRING" id="1306519.BIW12_09090"/>
<dbReference type="InterPro" id="IPR011010">
    <property type="entry name" value="DNA_brk_join_enz"/>
</dbReference>
<dbReference type="GO" id="GO:0006310">
    <property type="term" value="P:DNA recombination"/>
    <property type="evidence" value="ECO:0007669"/>
    <property type="project" value="UniProtKB-KW"/>
</dbReference>
<dbReference type="AlphaFoldDB" id="A0A1D9PAI7"/>
<gene>
    <name evidence="8" type="ORF">BIW12_09090</name>
</gene>
<dbReference type="InterPro" id="IPR002104">
    <property type="entry name" value="Integrase_catalytic"/>
</dbReference>
<evidence type="ECO:0000256" key="2">
    <source>
        <dbReference type="ARBA" id="ARBA00022908"/>
    </source>
</evidence>
<accession>A0A1D9PAI7</accession>
<keyword evidence="9" id="KW-1185">Reference proteome</keyword>
<keyword evidence="2" id="KW-0229">DNA integration</keyword>
<dbReference type="InterPro" id="IPR050090">
    <property type="entry name" value="Tyrosine_recombinase_XerCD"/>
</dbReference>
<evidence type="ECO:0000256" key="4">
    <source>
        <dbReference type="ARBA" id="ARBA00023172"/>
    </source>
</evidence>
<evidence type="ECO:0000259" key="7">
    <source>
        <dbReference type="PROSITE" id="PS51900"/>
    </source>
</evidence>
<evidence type="ECO:0000256" key="5">
    <source>
        <dbReference type="PROSITE-ProRule" id="PRU01248"/>
    </source>
</evidence>
<dbReference type="Gene3D" id="1.10.443.10">
    <property type="entry name" value="Intergrase catalytic core"/>
    <property type="match status" value="1"/>
</dbReference>
<dbReference type="Pfam" id="PF00589">
    <property type="entry name" value="Phage_integrase"/>
    <property type="match status" value="1"/>
</dbReference>
<comment type="similarity">
    <text evidence="1">Belongs to the 'phage' integrase family.</text>
</comment>
<keyword evidence="3 5" id="KW-0238">DNA-binding</keyword>
<dbReference type="InterPro" id="IPR013762">
    <property type="entry name" value="Integrase-like_cat_sf"/>
</dbReference>
<dbReference type="EMBL" id="CP017774">
    <property type="protein sequence ID" value="AOZ99581.1"/>
    <property type="molecule type" value="Genomic_DNA"/>
</dbReference>
<dbReference type="KEGG" id="fcm:BIW12_09090"/>
<evidence type="ECO:0000256" key="3">
    <source>
        <dbReference type="ARBA" id="ARBA00023125"/>
    </source>
</evidence>
<name>A0A1D9PAI7_9FLAO</name>
<dbReference type="PROSITE" id="PS51898">
    <property type="entry name" value="TYR_RECOMBINASE"/>
    <property type="match status" value="1"/>
</dbReference>
<sequence length="431" mass="50495">MREIEFYIQSEPTNEPVKIKIKVGMRDFSEVKLYIPKVDGKPTVLPNHRWYVYYYFRNPDTGKMEKIKDYCKINTYKTVAERKEVGQVWVDSYTVLLNQGLNPFVKNSLAPKKEVNEFENATYSVKKALQYAYDNKLGSWKKSTADDYRIRLGVFMEWIEKNKLVNKDISELKEVHIVTFMNWLIKPEPKGRGVGGTSQDNYKRCLSGLFGKLVKDKIIPKNIIAEIDTKKDDPIKNTPFTGYEVKAIRDYLLENDKQLYHFIQFVIYTFLRPREIIRLKVSDINLREKYLKVETKSERKKIKKLVGPVLDWLEEININNLPSDAHLFTNLGSYFVWTATEKSKVDHFGNRFAKVKEKLKFNGDYGIYSFRHTAAMDLFHAFMKQGMTEHESILKLMPITGHASETALRNYLRDIGGMLPKDYGEDYTLEF</sequence>
<organism evidence="8 9">
    <name type="scientific">Flavobacterium commune</name>
    <dbReference type="NCBI Taxonomy" id="1306519"/>
    <lineage>
        <taxon>Bacteria</taxon>
        <taxon>Pseudomonadati</taxon>
        <taxon>Bacteroidota</taxon>
        <taxon>Flavobacteriia</taxon>
        <taxon>Flavobacteriales</taxon>
        <taxon>Flavobacteriaceae</taxon>
        <taxon>Flavobacterium</taxon>
    </lineage>
</organism>